<reference evidence="3" key="1">
    <citation type="submission" date="2016-10" db="EMBL/GenBank/DDBJ databases">
        <authorList>
            <person name="Varghese N."/>
            <person name="Submissions S."/>
        </authorList>
    </citation>
    <scope>NUCLEOTIDE SEQUENCE [LARGE SCALE GENOMIC DNA]</scope>
    <source>
        <strain evidence="3">DC30,IBRC 10041,KCTC 4046</strain>
    </source>
</reference>
<dbReference type="SUPFAM" id="SSF54236">
    <property type="entry name" value="Ubiquitin-like"/>
    <property type="match status" value="1"/>
</dbReference>
<dbReference type="RefSeq" id="WP_092733560.1">
    <property type="nucleotide sequence ID" value="NZ_FNPC01000007.1"/>
</dbReference>
<gene>
    <name evidence="2" type="ORF">SAMN05216564_10741</name>
</gene>
<evidence type="ECO:0000256" key="1">
    <source>
        <dbReference type="SAM" id="MobiDB-lite"/>
    </source>
</evidence>
<feature type="region of interest" description="Disordered" evidence="1">
    <location>
        <begin position="1"/>
        <end position="46"/>
    </location>
</feature>
<accession>A0A1H3LE08</accession>
<protein>
    <recommendedName>
        <fullName evidence="4">Multi-ubiquitin domain-containing protein</fullName>
    </recommendedName>
</protein>
<sequence>MSESNDAAERGNDQGASDVSFTVKSGRGDSQEFEFQKGTKVGDAAEEVAETYGYDPDDPTFVHPDEGELDRNKPLARYHLDGDTVTLVNEERGV</sequence>
<proteinExistence type="predicted"/>
<organism evidence="2 3">
    <name type="scientific">Halopenitus persicus</name>
    <dbReference type="NCBI Taxonomy" id="1048396"/>
    <lineage>
        <taxon>Archaea</taxon>
        <taxon>Methanobacteriati</taxon>
        <taxon>Methanobacteriota</taxon>
        <taxon>Stenosarchaea group</taxon>
        <taxon>Halobacteria</taxon>
        <taxon>Halobacteriales</taxon>
        <taxon>Haloferacaceae</taxon>
        <taxon>Halopenitus</taxon>
    </lineage>
</organism>
<feature type="compositionally biased region" description="Basic and acidic residues" evidence="1">
    <location>
        <begin position="26"/>
        <end position="37"/>
    </location>
</feature>
<dbReference type="CDD" id="cd17039">
    <property type="entry name" value="Ubl_ubiquitin_like"/>
    <property type="match status" value="1"/>
</dbReference>
<dbReference type="Proteomes" id="UP000199079">
    <property type="component" value="Unassembled WGS sequence"/>
</dbReference>
<evidence type="ECO:0000313" key="2">
    <source>
        <dbReference type="EMBL" id="SDY62566.1"/>
    </source>
</evidence>
<evidence type="ECO:0008006" key="4">
    <source>
        <dbReference type="Google" id="ProtNLM"/>
    </source>
</evidence>
<dbReference type="EMBL" id="FNPC01000007">
    <property type="protein sequence ID" value="SDY62566.1"/>
    <property type="molecule type" value="Genomic_DNA"/>
</dbReference>
<dbReference type="AlphaFoldDB" id="A0A1H3LE08"/>
<feature type="compositionally biased region" description="Polar residues" evidence="1">
    <location>
        <begin position="14"/>
        <end position="23"/>
    </location>
</feature>
<feature type="region of interest" description="Disordered" evidence="1">
    <location>
        <begin position="51"/>
        <end position="70"/>
    </location>
</feature>
<name>A0A1H3LE08_9EURY</name>
<keyword evidence="3" id="KW-1185">Reference proteome</keyword>
<evidence type="ECO:0000313" key="3">
    <source>
        <dbReference type="Proteomes" id="UP000199079"/>
    </source>
</evidence>
<dbReference type="Gene3D" id="3.10.20.90">
    <property type="entry name" value="Phosphatidylinositol 3-kinase Catalytic Subunit, Chain A, domain 1"/>
    <property type="match status" value="1"/>
</dbReference>
<dbReference type="InterPro" id="IPR029071">
    <property type="entry name" value="Ubiquitin-like_domsf"/>
</dbReference>
<dbReference type="OrthoDB" id="373479at2157"/>